<evidence type="ECO:0000313" key="8">
    <source>
        <dbReference type="EMBL" id="KAB2061418.1"/>
    </source>
</evidence>
<protein>
    <recommendedName>
        <fullName evidence="6">Beta'-coat protein</fullName>
    </recommendedName>
</protein>
<dbReference type="Gene3D" id="2.130.10.10">
    <property type="entry name" value="YVTN repeat-like/Quinoprotein amine dehydrogenase"/>
    <property type="match status" value="1"/>
</dbReference>
<keyword evidence="4" id="KW-0968">Cytoplasmic vesicle</keyword>
<dbReference type="GO" id="GO:0030126">
    <property type="term" value="C:COPI vesicle coat"/>
    <property type="evidence" value="ECO:0007669"/>
    <property type="project" value="TreeGrafter"/>
</dbReference>
<evidence type="ECO:0000256" key="3">
    <source>
        <dbReference type="ARBA" id="ARBA00022737"/>
    </source>
</evidence>
<dbReference type="GO" id="GO:0006891">
    <property type="term" value="P:intra-Golgi vesicle-mediated transport"/>
    <property type="evidence" value="ECO:0007669"/>
    <property type="project" value="TreeGrafter"/>
</dbReference>
<comment type="function">
    <text evidence="5">The coatomer is a cytosolic protein complex that binds to dilysine motifs and reversibly associates with Golgi non-clathrin-coated vesicles, which further mediate biosynthetic protein transport from the ER, via the Golgi up to the trans Golgi network. Coatomer complex is required for budding from Golgi membranes, and is essential for the retrograde Golgi-to-ER transport of dilysine-tagged proteins.</text>
</comment>
<dbReference type="PROSITE" id="PS50294">
    <property type="entry name" value="WD_REPEATS_REGION"/>
    <property type="match status" value="4"/>
</dbReference>
<dbReference type="PANTHER" id="PTHR19876">
    <property type="entry name" value="COATOMER"/>
    <property type="match status" value="1"/>
</dbReference>
<dbReference type="Pfam" id="PF00400">
    <property type="entry name" value="WD40"/>
    <property type="match status" value="6"/>
</dbReference>
<feature type="repeat" description="WD" evidence="7">
    <location>
        <begin position="104"/>
        <end position="136"/>
    </location>
</feature>
<dbReference type="EMBL" id="CM018211">
    <property type="protein sequence ID" value="KAB2061418.1"/>
    <property type="molecule type" value="Genomic_DNA"/>
</dbReference>
<keyword evidence="3" id="KW-0677">Repeat</keyword>
<organism evidence="8 9">
    <name type="scientific">Gossypium barbadense</name>
    <name type="common">Sea Island cotton</name>
    <name type="synonym">Hibiscus barbadensis</name>
    <dbReference type="NCBI Taxonomy" id="3634"/>
    <lineage>
        <taxon>Eukaryota</taxon>
        <taxon>Viridiplantae</taxon>
        <taxon>Streptophyta</taxon>
        <taxon>Embryophyta</taxon>
        <taxon>Tracheophyta</taxon>
        <taxon>Spermatophyta</taxon>
        <taxon>Magnoliopsida</taxon>
        <taxon>eudicotyledons</taxon>
        <taxon>Gunneridae</taxon>
        <taxon>Pentapetalae</taxon>
        <taxon>rosids</taxon>
        <taxon>malvids</taxon>
        <taxon>Malvales</taxon>
        <taxon>Malvaceae</taxon>
        <taxon>Malvoideae</taxon>
        <taxon>Gossypium</taxon>
    </lineage>
</organism>
<evidence type="ECO:0000256" key="5">
    <source>
        <dbReference type="ARBA" id="ARBA00025536"/>
    </source>
</evidence>
<dbReference type="PROSITE" id="PS50082">
    <property type="entry name" value="WD_REPEATS_2"/>
    <property type="match status" value="4"/>
</dbReference>
<dbReference type="AlphaFoldDB" id="A0A5J5U442"/>
<evidence type="ECO:0000256" key="1">
    <source>
        <dbReference type="ARBA" id="ARBA00004156"/>
    </source>
</evidence>
<dbReference type="InterPro" id="IPR036322">
    <property type="entry name" value="WD40_repeat_dom_sf"/>
</dbReference>
<feature type="repeat" description="WD" evidence="7">
    <location>
        <begin position="147"/>
        <end position="189"/>
    </location>
</feature>
<proteinExistence type="predicted"/>
<feature type="repeat" description="WD" evidence="7">
    <location>
        <begin position="234"/>
        <end position="275"/>
    </location>
</feature>
<accession>A0A5J5U442</accession>
<dbReference type="InterPro" id="IPR050844">
    <property type="entry name" value="Coatomer_complex_subunit"/>
</dbReference>
<dbReference type="PRINTS" id="PR00320">
    <property type="entry name" value="GPROTEINBRPT"/>
</dbReference>
<dbReference type="SMART" id="SM00320">
    <property type="entry name" value="WD40"/>
    <property type="match status" value="6"/>
</dbReference>
<dbReference type="CDD" id="cd00200">
    <property type="entry name" value="WD40"/>
    <property type="match status" value="1"/>
</dbReference>
<dbReference type="InterPro" id="IPR001680">
    <property type="entry name" value="WD40_rpt"/>
</dbReference>
<dbReference type="FunFam" id="2.130.10.10:FF:000016">
    <property type="entry name" value="Coatomer alpha subunit, putative"/>
    <property type="match status" value="1"/>
</dbReference>
<dbReference type="InterPro" id="IPR020472">
    <property type="entry name" value="WD40_PAC1"/>
</dbReference>
<dbReference type="SUPFAM" id="SSF50978">
    <property type="entry name" value="WD40 repeat-like"/>
    <property type="match status" value="1"/>
</dbReference>
<keyword evidence="9" id="KW-1185">Reference proteome</keyword>
<name>A0A5J5U442_GOSBA</name>
<dbReference type="InterPro" id="IPR015943">
    <property type="entry name" value="WD40/YVTN_repeat-like_dom_sf"/>
</dbReference>
<evidence type="ECO:0000256" key="6">
    <source>
        <dbReference type="ARBA" id="ARBA00032920"/>
    </source>
</evidence>
<keyword evidence="2 7" id="KW-0853">WD repeat</keyword>
<dbReference type="OrthoDB" id="2150324at2759"/>
<dbReference type="Proteomes" id="UP000327439">
    <property type="component" value="Chromosome A10"/>
</dbReference>
<evidence type="ECO:0000256" key="2">
    <source>
        <dbReference type="ARBA" id="ARBA00022574"/>
    </source>
</evidence>
<evidence type="ECO:0000313" key="9">
    <source>
        <dbReference type="Proteomes" id="UP000327439"/>
    </source>
</evidence>
<dbReference type="GO" id="GO:0006888">
    <property type="term" value="P:endoplasmic reticulum to Golgi vesicle-mediated transport"/>
    <property type="evidence" value="ECO:0007669"/>
    <property type="project" value="TreeGrafter"/>
</dbReference>
<comment type="subcellular location">
    <subcellularLocation>
        <location evidence="1">Cytoplasmic vesicle membrane</location>
    </subcellularLocation>
</comment>
<gene>
    <name evidence="8" type="ORF">ES319_A10G083600v1</name>
</gene>
<dbReference type="PANTHER" id="PTHR19876:SF75">
    <property type="entry name" value="COATOMER SUBUNIT BETA'-3"/>
    <property type="match status" value="1"/>
</dbReference>
<sequence length="319" mass="36211">MAHSLKFEFDGNLCFGQKEMVQTSERVKCVDLHPSKPWILAALYSGNVCIWNYHSQKIEKSFKVTESPVRSAKFLVRENWIVVGADDGHIHVYDYDTMEMIKDIEAHTDYIRSLIIHPTLPYMLSSSDDKLIKLWDWEKDWICSKVFEGHQHYVMQAAFDPNDLNTFASASLDGTIKIWNMDSGSLDFTLDAHSKGINCIEYFMADDKPFLISGSDDYTAKVWDYETKCCVRKLEGHTHNVTAASVHPQLPIIITCSEDGTVRVWDKTSYRLDNTLAYGLERVWTVAYMKDSSKVVFGCDKGTIVVKISGSNGSDSADV</sequence>
<evidence type="ECO:0000256" key="7">
    <source>
        <dbReference type="PROSITE-ProRule" id="PRU00221"/>
    </source>
</evidence>
<dbReference type="GO" id="GO:0006890">
    <property type="term" value="P:retrograde vesicle-mediated transport, Golgi to endoplasmic reticulum"/>
    <property type="evidence" value="ECO:0007669"/>
    <property type="project" value="TreeGrafter"/>
</dbReference>
<evidence type="ECO:0000256" key="4">
    <source>
        <dbReference type="ARBA" id="ARBA00023329"/>
    </source>
</evidence>
<feature type="repeat" description="WD" evidence="7">
    <location>
        <begin position="190"/>
        <end position="233"/>
    </location>
</feature>
<reference evidence="9" key="1">
    <citation type="journal article" date="2020" name="Nat. Genet.">
        <title>Genomic diversifications of five Gossypium allopolyploid species and their impact on cotton improvement.</title>
        <authorList>
            <person name="Chen Z.J."/>
            <person name="Sreedasyam A."/>
            <person name="Ando A."/>
            <person name="Song Q."/>
            <person name="De Santiago L.M."/>
            <person name="Hulse-Kemp A.M."/>
            <person name="Ding M."/>
            <person name="Ye W."/>
            <person name="Kirkbride R.C."/>
            <person name="Jenkins J."/>
            <person name="Plott C."/>
            <person name="Lovell J."/>
            <person name="Lin Y.M."/>
            <person name="Vaughn R."/>
            <person name="Liu B."/>
            <person name="Simpson S."/>
            <person name="Scheffler B.E."/>
            <person name="Wen L."/>
            <person name="Saski C.A."/>
            <person name="Grover C.E."/>
            <person name="Hu G."/>
            <person name="Conover J.L."/>
            <person name="Carlson J.W."/>
            <person name="Shu S."/>
            <person name="Boston L.B."/>
            <person name="Williams M."/>
            <person name="Peterson D.G."/>
            <person name="McGee K."/>
            <person name="Jones D.C."/>
            <person name="Wendel J.F."/>
            <person name="Stelly D.M."/>
            <person name="Grimwood J."/>
            <person name="Schmutz J."/>
        </authorList>
    </citation>
    <scope>NUCLEOTIDE SEQUENCE [LARGE SCALE GENOMIC DNA]</scope>
    <source>
        <strain evidence="9">cv. 3-79</strain>
    </source>
</reference>
<dbReference type="GO" id="GO:0006886">
    <property type="term" value="P:intracellular protein transport"/>
    <property type="evidence" value="ECO:0007669"/>
    <property type="project" value="TreeGrafter"/>
</dbReference>